<evidence type="ECO:0008006" key="3">
    <source>
        <dbReference type="Google" id="ProtNLM"/>
    </source>
</evidence>
<reference evidence="1 2" key="1">
    <citation type="submission" date="2016-04" db="EMBL/GenBank/DDBJ databases">
        <title>Complete Genome Sequences of three Siphoviridae Bacteriophages infecting Salmonella enterica enterica subsp. Enteridis.</title>
        <authorList>
            <person name="Paradiso R."/>
            <person name="Lombardi S."/>
            <person name="Iodice M.G."/>
            <person name="Riccardi M.G."/>
            <person name="Orsini M."/>
            <person name="Bolletti Censi S."/>
            <person name="Galiero G."/>
            <person name="Borriello G."/>
        </authorList>
    </citation>
    <scope>NUCLEOTIDE SEQUENCE [LARGE SCALE GENOMIC DNA]</scope>
</reference>
<evidence type="ECO:0000313" key="1">
    <source>
        <dbReference type="EMBL" id="ANH50885.1"/>
    </source>
</evidence>
<protein>
    <recommendedName>
        <fullName evidence="3">GIY-YIG domain-containing protein</fullName>
    </recommendedName>
</protein>
<accession>A0A173GCF2</accession>
<dbReference type="Pfam" id="PF13455">
    <property type="entry name" value="MUG113"/>
    <property type="match status" value="1"/>
</dbReference>
<dbReference type="OrthoDB" id="19100at10239"/>
<organism evidence="1 2">
    <name type="scientific">Salmonella phage 64795_sal3</name>
    <dbReference type="NCBI Taxonomy" id="1813769"/>
    <lineage>
        <taxon>Viruses</taxon>
        <taxon>Duplodnaviria</taxon>
        <taxon>Heunggongvirae</taxon>
        <taxon>Uroviricota</taxon>
        <taxon>Caudoviricetes</taxon>
        <taxon>Saltrevirus</taxon>
        <taxon>Saltrevirus sv64795sal3</taxon>
    </lineage>
</organism>
<dbReference type="GeneID" id="30310427"/>
<keyword evidence="2" id="KW-1185">Reference proteome</keyword>
<name>A0A173GCF2_9CAUD</name>
<dbReference type="Proteomes" id="UP000203313">
    <property type="component" value="Segment"/>
</dbReference>
<evidence type="ECO:0000313" key="2">
    <source>
        <dbReference type="Proteomes" id="UP000203313"/>
    </source>
</evidence>
<sequence length="355" mass="40309">MRKLTTEEFIVKAKAVHGDKYIYDKSVYTGSKIKIIITCPYHGDFLQSPHSHVMGKGCINCGGSKRLTTEEFVAKAIEVHGDVYDYTLVNYTNNSSKVSIICNTHGIFEQRPYDHLNGKGCFMCHGTTNKTTEEFIAQAKLLHCDKYDYSLVKYKNAHEKVSIICIKHGPFMVTPANHLNHNRGCPRCGRESASNTLTLDTESFIRRSRIVHGCKYDYSMVEYINTKNKVKIKCDKHGYFWQTANCHITGNGCPSCAKKGFDGGKEGFVYFLVAGEFIKIGITNKIHQRIRQLKSSTPFDFNLIHKIKTDGVKAREIEKHYHKKYESAGLTGFDGATEWLKYSPELMDEIMNKAP</sequence>
<dbReference type="RefSeq" id="YP_009322248.1">
    <property type="nucleotide sequence ID" value="NC_031918.1"/>
</dbReference>
<proteinExistence type="predicted"/>
<dbReference type="KEGG" id="vg:30310427"/>
<dbReference type="EMBL" id="KX017520">
    <property type="protein sequence ID" value="ANH50885.1"/>
    <property type="molecule type" value="Genomic_DNA"/>
</dbReference>